<dbReference type="GO" id="GO:0009927">
    <property type="term" value="F:histidine phosphotransfer kinase activity"/>
    <property type="evidence" value="ECO:0007669"/>
    <property type="project" value="TreeGrafter"/>
</dbReference>
<dbReference type="Proteomes" id="UP001141619">
    <property type="component" value="Unassembled WGS sequence"/>
</dbReference>
<reference evidence="8" key="2">
    <citation type="journal article" date="2023" name="Syst. Appl. Microbiol.">
        <title>Govania unica gen. nov., sp. nov., a rare biosphere bacterium that represents a novel family in the class Alphaproteobacteria.</title>
        <authorList>
            <person name="Vandamme P."/>
            <person name="Peeters C."/>
            <person name="Hettiarachchi A."/>
            <person name="Cnockaert M."/>
            <person name="Carlier A."/>
        </authorList>
    </citation>
    <scope>NUCLEOTIDE SEQUENCE</scope>
    <source>
        <strain evidence="8">LMG 31809</strain>
    </source>
</reference>
<evidence type="ECO:0000256" key="1">
    <source>
        <dbReference type="ARBA" id="ARBA00000085"/>
    </source>
</evidence>
<comment type="caution">
    <text evidence="8">The sequence shown here is derived from an EMBL/GenBank/DDBJ whole genome shotgun (WGS) entry which is preliminary data.</text>
</comment>
<evidence type="ECO:0000313" key="9">
    <source>
        <dbReference type="Proteomes" id="UP001141619"/>
    </source>
</evidence>
<dbReference type="Pfam" id="PF00512">
    <property type="entry name" value="HisKA"/>
    <property type="match status" value="1"/>
</dbReference>
<feature type="coiled-coil region" evidence="6">
    <location>
        <begin position="320"/>
        <end position="358"/>
    </location>
</feature>
<dbReference type="AlphaFoldDB" id="A0A9X3TWA7"/>
<keyword evidence="8" id="KW-0547">Nucleotide-binding</keyword>
<dbReference type="InterPro" id="IPR004358">
    <property type="entry name" value="Sig_transdc_His_kin-like_C"/>
</dbReference>
<dbReference type="Pfam" id="PF02518">
    <property type="entry name" value="HATPase_c"/>
    <property type="match status" value="1"/>
</dbReference>
<dbReference type="EMBL" id="JANWOI010000001">
    <property type="protein sequence ID" value="MDA5193131.1"/>
    <property type="molecule type" value="Genomic_DNA"/>
</dbReference>
<gene>
    <name evidence="8" type="ORF">NYP16_04070</name>
</gene>
<dbReference type="PROSITE" id="PS50109">
    <property type="entry name" value="HIS_KIN"/>
    <property type="match status" value="1"/>
</dbReference>
<dbReference type="RefSeq" id="WP_274942825.1">
    <property type="nucleotide sequence ID" value="NZ_JANWOI010000001.1"/>
</dbReference>
<keyword evidence="9" id="KW-1185">Reference proteome</keyword>
<accession>A0A9X3TWA7</accession>
<dbReference type="SUPFAM" id="SSF55785">
    <property type="entry name" value="PYP-like sensor domain (PAS domain)"/>
    <property type="match status" value="1"/>
</dbReference>
<dbReference type="InterPro" id="IPR013656">
    <property type="entry name" value="PAS_4"/>
</dbReference>
<name>A0A9X3TWA7_9PROT</name>
<dbReference type="GO" id="GO:0000155">
    <property type="term" value="F:phosphorelay sensor kinase activity"/>
    <property type="evidence" value="ECO:0007669"/>
    <property type="project" value="InterPro"/>
</dbReference>
<dbReference type="InterPro" id="IPR003594">
    <property type="entry name" value="HATPase_dom"/>
</dbReference>
<keyword evidence="4" id="KW-0808">Transferase</keyword>
<evidence type="ECO:0000256" key="6">
    <source>
        <dbReference type="SAM" id="Coils"/>
    </source>
</evidence>
<dbReference type="Gene3D" id="1.10.287.130">
    <property type="match status" value="1"/>
</dbReference>
<dbReference type="PRINTS" id="PR00344">
    <property type="entry name" value="BCTRLSENSOR"/>
</dbReference>
<evidence type="ECO:0000256" key="5">
    <source>
        <dbReference type="ARBA" id="ARBA00022777"/>
    </source>
</evidence>
<evidence type="ECO:0000256" key="2">
    <source>
        <dbReference type="ARBA" id="ARBA00012438"/>
    </source>
</evidence>
<dbReference type="GO" id="GO:0005886">
    <property type="term" value="C:plasma membrane"/>
    <property type="evidence" value="ECO:0007669"/>
    <property type="project" value="TreeGrafter"/>
</dbReference>
<keyword evidence="8" id="KW-0067">ATP-binding</keyword>
<dbReference type="Gene3D" id="3.30.565.10">
    <property type="entry name" value="Histidine kinase-like ATPase, C-terminal domain"/>
    <property type="match status" value="1"/>
</dbReference>
<dbReference type="NCBIfam" id="TIGR00229">
    <property type="entry name" value="sensory_box"/>
    <property type="match status" value="1"/>
</dbReference>
<dbReference type="CDD" id="cd16922">
    <property type="entry name" value="HATPase_EvgS-ArcB-TorS-like"/>
    <property type="match status" value="1"/>
</dbReference>
<dbReference type="Pfam" id="PF08448">
    <property type="entry name" value="PAS_4"/>
    <property type="match status" value="1"/>
</dbReference>
<feature type="domain" description="Histidine kinase" evidence="7">
    <location>
        <begin position="368"/>
        <end position="589"/>
    </location>
</feature>
<reference evidence="8" key="1">
    <citation type="submission" date="2022-08" db="EMBL/GenBank/DDBJ databases">
        <authorList>
            <person name="Vandamme P."/>
            <person name="Hettiarachchi A."/>
            <person name="Peeters C."/>
            <person name="Cnockaert M."/>
            <person name="Carlier A."/>
        </authorList>
    </citation>
    <scope>NUCLEOTIDE SEQUENCE</scope>
    <source>
        <strain evidence="8">LMG 31809</strain>
    </source>
</reference>
<proteinExistence type="predicted"/>
<keyword evidence="6" id="KW-0175">Coiled coil</keyword>
<keyword evidence="5" id="KW-0418">Kinase</keyword>
<dbReference type="PANTHER" id="PTHR43047">
    <property type="entry name" value="TWO-COMPONENT HISTIDINE PROTEIN KINASE"/>
    <property type="match status" value="1"/>
</dbReference>
<dbReference type="SMART" id="SM00387">
    <property type="entry name" value="HATPase_c"/>
    <property type="match status" value="1"/>
</dbReference>
<dbReference type="EC" id="2.7.13.3" evidence="2"/>
<dbReference type="InterPro" id="IPR003661">
    <property type="entry name" value="HisK_dim/P_dom"/>
</dbReference>
<organism evidence="8 9">
    <name type="scientific">Govanella unica</name>
    <dbReference type="NCBI Taxonomy" id="2975056"/>
    <lineage>
        <taxon>Bacteria</taxon>
        <taxon>Pseudomonadati</taxon>
        <taxon>Pseudomonadota</taxon>
        <taxon>Alphaproteobacteria</taxon>
        <taxon>Emcibacterales</taxon>
        <taxon>Govanellaceae</taxon>
        <taxon>Govanella</taxon>
    </lineage>
</organism>
<dbReference type="FunFam" id="3.30.565.10:FF:000006">
    <property type="entry name" value="Sensor histidine kinase WalK"/>
    <property type="match status" value="1"/>
</dbReference>
<dbReference type="SUPFAM" id="SSF47384">
    <property type="entry name" value="Homodimeric domain of signal transducing histidine kinase"/>
    <property type="match status" value="1"/>
</dbReference>
<dbReference type="Gene3D" id="3.30.450.20">
    <property type="entry name" value="PAS domain"/>
    <property type="match status" value="2"/>
</dbReference>
<sequence>MTLFSKLWMMLAMWGEGAEHRLGREAVGRMPGGGDPESVRRIDWDQCTIMSGEQAGRVTSHAPQGPETNETLQAVQVLLGRIRLDDTIPLYVAAVDGGLLHVSEGYETLARTSETVTASVYDEVRSRVDVTLPAGLRAVIEEVRMLGRGISIEERIRVKGQLRYFRSRHFPVLDTRGRVVAVGGTYVDCTREIESLEQATAAQVRFRDFARASSDWFWECDRDGQIQMLSDRLTALLGVPAAKHVGRRFDEIGVMLPLEDGTVLMRTAQYHNRPFRDQLFGMHDRAGALLVFHLSGVPVFDVASGEFLGYRGAGMDITSRMRSEQQSEEIKRSLENMLEELTNKNVQLDMASAKAEEALKVKNEFLAAMSHELRTPLNAIIGFAEAMKLEIFGDISDQYKSYSNDILSAGRHLLGLINDVLDVAVLESDRIQLEIEPVSLKAVIEKAFNLVTMRAHKKQLNIRSVLIQGDWTLHVDMRRATQVFVNLFSNAVKFTPDRGSVGIEVELLADHMLAITVWDNGIGIPRDKHHLVFEKFQQCVDNIYSRREEGTGLGLHISKHLAQLMGGDIFLDSEEGAGSRFTVVLPLYSEGREDGTVSQPAGI</sequence>
<dbReference type="InterPro" id="IPR036097">
    <property type="entry name" value="HisK_dim/P_sf"/>
</dbReference>
<dbReference type="SMART" id="SM00388">
    <property type="entry name" value="HisKA"/>
    <property type="match status" value="1"/>
</dbReference>
<protein>
    <recommendedName>
        <fullName evidence="2">histidine kinase</fullName>
        <ecNumber evidence="2">2.7.13.3</ecNumber>
    </recommendedName>
</protein>
<evidence type="ECO:0000256" key="4">
    <source>
        <dbReference type="ARBA" id="ARBA00022679"/>
    </source>
</evidence>
<dbReference type="CDD" id="cd00082">
    <property type="entry name" value="HisKA"/>
    <property type="match status" value="1"/>
</dbReference>
<comment type="catalytic activity">
    <reaction evidence="1">
        <text>ATP + protein L-histidine = ADP + protein N-phospho-L-histidine.</text>
        <dbReference type="EC" id="2.7.13.3"/>
    </reaction>
</comment>
<dbReference type="InterPro" id="IPR036890">
    <property type="entry name" value="HATPase_C_sf"/>
</dbReference>
<dbReference type="PANTHER" id="PTHR43047:SF72">
    <property type="entry name" value="OSMOSENSING HISTIDINE PROTEIN KINASE SLN1"/>
    <property type="match status" value="1"/>
</dbReference>
<dbReference type="GO" id="GO:0005524">
    <property type="term" value="F:ATP binding"/>
    <property type="evidence" value="ECO:0007669"/>
    <property type="project" value="UniProtKB-KW"/>
</dbReference>
<evidence type="ECO:0000256" key="3">
    <source>
        <dbReference type="ARBA" id="ARBA00022553"/>
    </source>
</evidence>
<keyword evidence="3" id="KW-0597">Phosphoprotein</keyword>
<dbReference type="InterPro" id="IPR000014">
    <property type="entry name" value="PAS"/>
</dbReference>
<evidence type="ECO:0000313" key="8">
    <source>
        <dbReference type="EMBL" id="MDA5193131.1"/>
    </source>
</evidence>
<dbReference type="InterPro" id="IPR035965">
    <property type="entry name" value="PAS-like_dom_sf"/>
</dbReference>
<evidence type="ECO:0000259" key="7">
    <source>
        <dbReference type="PROSITE" id="PS50109"/>
    </source>
</evidence>
<dbReference type="SUPFAM" id="SSF55874">
    <property type="entry name" value="ATPase domain of HSP90 chaperone/DNA topoisomerase II/histidine kinase"/>
    <property type="match status" value="1"/>
</dbReference>
<dbReference type="InterPro" id="IPR005467">
    <property type="entry name" value="His_kinase_dom"/>
</dbReference>